<dbReference type="RefSeq" id="WP_262874749.1">
    <property type="nucleotide sequence ID" value="NZ_BAABKW010000001.1"/>
</dbReference>
<proteinExistence type="predicted"/>
<sequence length="151" mass="16831">MSESETTGADQGPVAMLDDDGCWELLGRQQLGRLVTHVGDVLDIFPVNYVVDDRTVLFRTGEGSKLFELSINDEVLFEVDDHSDADAWSVVVRGHASRLESAAEVERADGLALTPWIPTLKYNYVRITPTSLSGRAFRRGVEPDRYGIQQY</sequence>
<comment type="caution">
    <text evidence="1">The sequence shown here is derived from an EMBL/GenBank/DDBJ whole genome shotgun (WGS) entry which is preliminary data.</text>
</comment>
<dbReference type="Pfam" id="PF12900">
    <property type="entry name" value="Pyridox_ox_2"/>
    <property type="match status" value="1"/>
</dbReference>
<evidence type="ECO:0000313" key="2">
    <source>
        <dbReference type="Proteomes" id="UP001596507"/>
    </source>
</evidence>
<dbReference type="InterPro" id="IPR012349">
    <property type="entry name" value="Split_barrel_FMN-bd"/>
</dbReference>
<gene>
    <name evidence="1" type="ORF">ACFQRL_12730</name>
</gene>
<dbReference type="Proteomes" id="UP001596507">
    <property type="component" value="Unassembled WGS sequence"/>
</dbReference>
<accession>A0ABW2HG18</accession>
<reference evidence="2" key="1">
    <citation type="journal article" date="2019" name="Int. J. Syst. Evol. Microbiol.">
        <title>The Global Catalogue of Microorganisms (GCM) 10K type strain sequencing project: providing services to taxonomists for standard genome sequencing and annotation.</title>
        <authorList>
            <consortium name="The Broad Institute Genomics Platform"/>
            <consortium name="The Broad Institute Genome Sequencing Center for Infectious Disease"/>
            <person name="Wu L."/>
            <person name="Ma J."/>
        </authorList>
    </citation>
    <scope>NUCLEOTIDE SEQUENCE [LARGE SCALE GENOMIC DNA]</scope>
    <source>
        <strain evidence="2">CGMCC 1.15772</strain>
    </source>
</reference>
<dbReference type="EMBL" id="JBHTBE010000003">
    <property type="protein sequence ID" value="MFC7269829.1"/>
    <property type="molecule type" value="Genomic_DNA"/>
</dbReference>
<protein>
    <submittedName>
        <fullName evidence="1">Pyridoxamine 5'-phosphate oxidase family protein</fullName>
    </submittedName>
</protein>
<organism evidence="1 2">
    <name type="scientific">Microbacterium fluvii</name>
    <dbReference type="NCBI Taxonomy" id="415215"/>
    <lineage>
        <taxon>Bacteria</taxon>
        <taxon>Bacillati</taxon>
        <taxon>Actinomycetota</taxon>
        <taxon>Actinomycetes</taxon>
        <taxon>Micrococcales</taxon>
        <taxon>Microbacteriaceae</taxon>
        <taxon>Microbacterium</taxon>
    </lineage>
</organism>
<keyword evidence="2" id="KW-1185">Reference proteome</keyword>
<name>A0ABW2HG18_9MICO</name>
<evidence type="ECO:0000313" key="1">
    <source>
        <dbReference type="EMBL" id="MFC7269829.1"/>
    </source>
</evidence>
<dbReference type="InterPro" id="IPR024747">
    <property type="entry name" value="Pyridox_Oxase-rel"/>
</dbReference>
<dbReference type="SUPFAM" id="SSF50475">
    <property type="entry name" value="FMN-binding split barrel"/>
    <property type="match status" value="1"/>
</dbReference>
<dbReference type="Gene3D" id="2.30.110.10">
    <property type="entry name" value="Electron Transport, Fmn-binding Protein, Chain A"/>
    <property type="match status" value="1"/>
</dbReference>